<evidence type="ECO:0000313" key="3">
    <source>
        <dbReference type="Proteomes" id="UP001595420"/>
    </source>
</evidence>
<sequence>MPDAAPRLRLYIAGSSPNSRKALANLARLRAEGPASAWVIETVDVFEQPQRALADGILMTPQLLILSERGARAVVGDLGDRTALLAALAPDLT</sequence>
<protein>
    <submittedName>
        <fullName evidence="2">Circadian clock KaiB family protein</fullName>
    </submittedName>
</protein>
<reference evidence="3" key="1">
    <citation type="journal article" date="2019" name="Int. J. Syst. Evol. Microbiol.">
        <title>The Global Catalogue of Microorganisms (GCM) 10K type strain sequencing project: providing services to taxonomists for standard genome sequencing and annotation.</title>
        <authorList>
            <consortium name="The Broad Institute Genomics Platform"/>
            <consortium name="The Broad Institute Genome Sequencing Center for Infectious Disease"/>
            <person name="Wu L."/>
            <person name="Ma J."/>
        </authorList>
    </citation>
    <scope>NUCLEOTIDE SEQUENCE [LARGE SCALE GENOMIC DNA]</scope>
    <source>
        <strain evidence="3">CGMCC 1.16855</strain>
    </source>
</reference>
<dbReference type="InterPro" id="IPR039022">
    <property type="entry name" value="KaiB-like"/>
</dbReference>
<name>A0ABV7BUS1_9PROT</name>
<dbReference type="RefSeq" id="WP_216836881.1">
    <property type="nucleotide sequence ID" value="NZ_JAFNJS010000003.1"/>
</dbReference>
<dbReference type="PANTHER" id="PTHR41709:SF2">
    <property type="entry name" value="CIRCADIAN CLOCK PROTEIN KAIB2"/>
    <property type="match status" value="1"/>
</dbReference>
<dbReference type="PANTHER" id="PTHR41709">
    <property type="entry name" value="KAIB-LIKE PROTEIN 1"/>
    <property type="match status" value="1"/>
</dbReference>
<keyword evidence="3" id="KW-1185">Reference proteome</keyword>
<dbReference type="Proteomes" id="UP001595420">
    <property type="component" value="Unassembled WGS sequence"/>
</dbReference>
<accession>A0ABV7BUS1</accession>
<dbReference type="InterPro" id="IPR011649">
    <property type="entry name" value="KaiB_domain"/>
</dbReference>
<evidence type="ECO:0000259" key="1">
    <source>
        <dbReference type="SMART" id="SM01248"/>
    </source>
</evidence>
<gene>
    <name evidence="2" type="ORF">ACFOD3_12985</name>
</gene>
<dbReference type="Pfam" id="PF07689">
    <property type="entry name" value="KaiB"/>
    <property type="match status" value="1"/>
</dbReference>
<dbReference type="EMBL" id="JBHRSB010000003">
    <property type="protein sequence ID" value="MFC3000814.1"/>
    <property type="molecule type" value="Genomic_DNA"/>
</dbReference>
<evidence type="ECO:0000313" key="2">
    <source>
        <dbReference type="EMBL" id="MFC3000814.1"/>
    </source>
</evidence>
<feature type="domain" description="KaiB" evidence="1">
    <location>
        <begin position="9"/>
        <end position="90"/>
    </location>
</feature>
<dbReference type="SMART" id="SM01248">
    <property type="entry name" value="KaiB"/>
    <property type="match status" value="1"/>
</dbReference>
<comment type="caution">
    <text evidence="2">The sequence shown here is derived from an EMBL/GenBank/DDBJ whole genome shotgun (WGS) entry which is preliminary data.</text>
</comment>
<organism evidence="2 3">
    <name type="scientific">Falsiroseomonas tokyonensis</name>
    <dbReference type="NCBI Taxonomy" id="430521"/>
    <lineage>
        <taxon>Bacteria</taxon>
        <taxon>Pseudomonadati</taxon>
        <taxon>Pseudomonadota</taxon>
        <taxon>Alphaproteobacteria</taxon>
        <taxon>Acetobacterales</taxon>
        <taxon>Roseomonadaceae</taxon>
        <taxon>Falsiroseomonas</taxon>
    </lineage>
</organism>
<proteinExistence type="predicted"/>